<comment type="caution">
    <text evidence="1">The sequence shown here is derived from an EMBL/GenBank/DDBJ whole genome shotgun (WGS) entry which is preliminary data.</text>
</comment>
<sequence length="116" mass="12960">MIWAKLVQNQVSSGFLMVKFTAKFAVDNPKGELAYHAFIKDLRERLGTAGDIIKDVPILAPQVALGGVLEFFDIDLSHHGCRIYLRLRTDNLSLIAIVHMTLPPGVSWALRIKIPH</sequence>
<dbReference type="InterPro" id="IPR016138">
    <property type="entry name" value="Ribosome_inactivat_prot_sub1"/>
</dbReference>
<evidence type="ECO:0000313" key="1">
    <source>
        <dbReference type="EMBL" id="KAF5356652.1"/>
    </source>
</evidence>
<reference evidence="1 2" key="1">
    <citation type="journal article" date="2020" name="ISME J.">
        <title>Uncovering the hidden diversity of litter-decomposition mechanisms in mushroom-forming fungi.</title>
        <authorList>
            <person name="Floudas D."/>
            <person name="Bentzer J."/>
            <person name="Ahren D."/>
            <person name="Johansson T."/>
            <person name="Persson P."/>
            <person name="Tunlid A."/>
        </authorList>
    </citation>
    <scope>NUCLEOTIDE SEQUENCE [LARGE SCALE GENOMIC DNA]</scope>
    <source>
        <strain evidence="1 2">CBS 406.79</strain>
    </source>
</reference>
<dbReference type="GO" id="GO:0017148">
    <property type="term" value="P:negative regulation of translation"/>
    <property type="evidence" value="ECO:0007669"/>
    <property type="project" value="InterPro"/>
</dbReference>
<accession>A0A8H5G1J7</accession>
<name>A0A8H5G1J7_9AGAR</name>
<gene>
    <name evidence="1" type="ORF">D9757_012865</name>
</gene>
<organism evidence="1 2">
    <name type="scientific">Collybiopsis confluens</name>
    <dbReference type="NCBI Taxonomy" id="2823264"/>
    <lineage>
        <taxon>Eukaryota</taxon>
        <taxon>Fungi</taxon>
        <taxon>Dikarya</taxon>
        <taxon>Basidiomycota</taxon>
        <taxon>Agaricomycotina</taxon>
        <taxon>Agaricomycetes</taxon>
        <taxon>Agaricomycetidae</taxon>
        <taxon>Agaricales</taxon>
        <taxon>Marasmiineae</taxon>
        <taxon>Omphalotaceae</taxon>
        <taxon>Collybiopsis</taxon>
    </lineage>
</organism>
<dbReference type="Gene3D" id="3.40.420.10">
    <property type="entry name" value="Ricin (A subunit), domain 1"/>
    <property type="match status" value="1"/>
</dbReference>
<dbReference type="SUPFAM" id="SSF56371">
    <property type="entry name" value="Ribosome inactivating proteins (RIP)"/>
    <property type="match status" value="1"/>
</dbReference>
<dbReference type="AlphaFoldDB" id="A0A8H5G1J7"/>
<protein>
    <submittedName>
        <fullName evidence="1">Uncharacterized protein</fullName>
    </submittedName>
</protein>
<dbReference type="Pfam" id="PF00161">
    <property type="entry name" value="RIP"/>
    <property type="match status" value="1"/>
</dbReference>
<dbReference type="InterPro" id="IPR036041">
    <property type="entry name" value="Ribosome-inact_prot_sf"/>
</dbReference>
<dbReference type="EMBL" id="JAACJN010000243">
    <property type="protein sequence ID" value="KAF5356652.1"/>
    <property type="molecule type" value="Genomic_DNA"/>
</dbReference>
<dbReference type="InterPro" id="IPR001574">
    <property type="entry name" value="Ribosome_inactivat_prot"/>
</dbReference>
<proteinExistence type="predicted"/>
<dbReference type="Proteomes" id="UP000518752">
    <property type="component" value="Unassembled WGS sequence"/>
</dbReference>
<dbReference type="GO" id="GO:0030598">
    <property type="term" value="F:rRNA N-glycosylase activity"/>
    <property type="evidence" value="ECO:0007669"/>
    <property type="project" value="InterPro"/>
</dbReference>
<keyword evidence="2" id="KW-1185">Reference proteome</keyword>
<evidence type="ECO:0000313" key="2">
    <source>
        <dbReference type="Proteomes" id="UP000518752"/>
    </source>
</evidence>